<evidence type="ECO:0000313" key="3">
    <source>
        <dbReference type="Proteomes" id="UP000270296"/>
    </source>
</evidence>
<evidence type="ECO:0000256" key="1">
    <source>
        <dbReference type="SAM" id="MobiDB-lite"/>
    </source>
</evidence>
<organism evidence="4">
    <name type="scientific">Soboliphyme baturini</name>
    <dbReference type="NCBI Taxonomy" id="241478"/>
    <lineage>
        <taxon>Eukaryota</taxon>
        <taxon>Metazoa</taxon>
        <taxon>Ecdysozoa</taxon>
        <taxon>Nematoda</taxon>
        <taxon>Enoplea</taxon>
        <taxon>Dorylaimia</taxon>
        <taxon>Dioctophymatida</taxon>
        <taxon>Dioctophymatoidea</taxon>
        <taxon>Soboliphymatidae</taxon>
        <taxon>Soboliphyme</taxon>
    </lineage>
</organism>
<gene>
    <name evidence="2" type="ORF">SBAD_LOCUS4357</name>
</gene>
<evidence type="ECO:0000313" key="2">
    <source>
        <dbReference type="EMBL" id="VDP04120.1"/>
    </source>
</evidence>
<dbReference type="EMBL" id="UZAM01008272">
    <property type="protein sequence ID" value="VDP04120.1"/>
    <property type="molecule type" value="Genomic_DNA"/>
</dbReference>
<dbReference type="Proteomes" id="UP000270296">
    <property type="component" value="Unassembled WGS sequence"/>
</dbReference>
<feature type="compositionally biased region" description="Basic and acidic residues" evidence="1">
    <location>
        <begin position="29"/>
        <end position="54"/>
    </location>
</feature>
<reference evidence="4" key="1">
    <citation type="submission" date="2016-06" db="UniProtKB">
        <authorList>
            <consortium name="WormBaseParasite"/>
        </authorList>
    </citation>
    <scope>IDENTIFICATION</scope>
</reference>
<accession>A0A183IL61</accession>
<dbReference type="WBParaSite" id="SBAD_0000454701-mRNA-1">
    <property type="protein sequence ID" value="SBAD_0000454701-mRNA-1"/>
    <property type="gene ID" value="SBAD_0000454701"/>
</dbReference>
<dbReference type="AlphaFoldDB" id="A0A183IL61"/>
<protein>
    <submittedName>
        <fullName evidence="2 4">Uncharacterized protein</fullName>
    </submittedName>
</protein>
<evidence type="ECO:0000313" key="4">
    <source>
        <dbReference type="WBParaSite" id="SBAD_0000454701-mRNA-1"/>
    </source>
</evidence>
<reference evidence="2 3" key="2">
    <citation type="submission" date="2018-11" db="EMBL/GenBank/DDBJ databases">
        <authorList>
            <consortium name="Pathogen Informatics"/>
        </authorList>
    </citation>
    <scope>NUCLEOTIDE SEQUENCE [LARGE SCALE GENOMIC DNA]</scope>
</reference>
<feature type="region of interest" description="Disordered" evidence="1">
    <location>
        <begin position="1"/>
        <end position="60"/>
    </location>
</feature>
<sequence length="90" mass="10094">MTHSFSICVNNGGKDGNTEIRLPQNRCEGSSETRRRGKDTTKRWSGRTNERASDGDGDDDEEIVDQLLKRTNVCMTQQPLADRTYATTLS</sequence>
<proteinExistence type="predicted"/>
<name>A0A183IL61_9BILA</name>
<keyword evidence="3" id="KW-1185">Reference proteome</keyword>